<keyword evidence="2" id="KW-1185">Reference proteome</keyword>
<accession>A0A8J8FGA7</accession>
<evidence type="ECO:0000313" key="1">
    <source>
        <dbReference type="EMBL" id="NNV54564.1"/>
    </source>
</evidence>
<dbReference type="EMBL" id="WHPF01000002">
    <property type="protein sequence ID" value="NNV54564.1"/>
    <property type="molecule type" value="Genomic_DNA"/>
</dbReference>
<comment type="caution">
    <text evidence="1">The sequence shown here is derived from an EMBL/GenBank/DDBJ whole genome shotgun (WGS) entry which is preliminary data.</text>
</comment>
<dbReference type="AlphaFoldDB" id="A0A8J8FGA7"/>
<gene>
    <name evidence="1" type="ORF">GD597_03760</name>
</gene>
<dbReference type="RefSeq" id="WP_171606481.1">
    <property type="nucleotide sequence ID" value="NZ_WHPF01000002.1"/>
</dbReference>
<dbReference type="Proteomes" id="UP000598971">
    <property type="component" value="Unassembled WGS sequence"/>
</dbReference>
<reference evidence="1" key="1">
    <citation type="submission" date="2019-10" db="EMBL/GenBank/DDBJ databases">
        <title>Draft genome sequence of Panacibacter sp. KCS-6.</title>
        <authorList>
            <person name="Yim K.J."/>
        </authorList>
    </citation>
    <scope>NUCLEOTIDE SEQUENCE</scope>
    <source>
        <strain evidence="1">KCS-6</strain>
    </source>
</reference>
<evidence type="ECO:0000313" key="2">
    <source>
        <dbReference type="Proteomes" id="UP000598971"/>
    </source>
</evidence>
<proteinExistence type="predicted"/>
<organism evidence="1 2">
    <name type="scientific">Limnovirga soli</name>
    <dbReference type="NCBI Taxonomy" id="2656915"/>
    <lineage>
        <taxon>Bacteria</taxon>
        <taxon>Pseudomonadati</taxon>
        <taxon>Bacteroidota</taxon>
        <taxon>Chitinophagia</taxon>
        <taxon>Chitinophagales</taxon>
        <taxon>Chitinophagaceae</taxon>
        <taxon>Limnovirga</taxon>
    </lineage>
</organism>
<sequence>MNHTQQQQQQFTIIQQKVCALLAWDWETYNTLVEKTGKQYLQYYLHRDPQGIDMLVASKYYWSWWRTNWYQRDAAFAFQTGIDSVSKDMRMQLYLNLHDANTLAAAIYPNGQVLNHTYATMIGEVLDNKNDAV</sequence>
<name>A0A8J8FGA7_9BACT</name>
<protein>
    <submittedName>
        <fullName evidence="1">Uncharacterized protein</fullName>
    </submittedName>
</protein>